<proteinExistence type="predicted"/>
<sequence length="71" mass="7950">MFKFPENGPPCEPFTMFMINCNKCVCSADGTPSCTKMDCDRIIAGWMQVASCRSLWRSKGEAFVQQWTSSG</sequence>
<dbReference type="Proteomes" id="UP001064048">
    <property type="component" value="Chromosome 15"/>
</dbReference>
<reference evidence="1 2" key="1">
    <citation type="journal article" date="2022" name="Genome Biol. Evol.">
        <title>The Spruce Budworm Genome: Reconstructing the Evolutionary History of Antifreeze Proteins.</title>
        <authorList>
            <person name="Beliveau C."/>
            <person name="Gagne P."/>
            <person name="Picq S."/>
            <person name="Vernygora O."/>
            <person name="Keeling C.I."/>
            <person name="Pinkney K."/>
            <person name="Doucet D."/>
            <person name="Wen F."/>
            <person name="Johnston J.S."/>
            <person name="Maaroufi H."/>
            <person name="Boyle B."/>
            <person name="Laroche J."/>
            <person name="Dewar K."/>
            <person name="Juretic N."/>
            <person name="Blackburn G."/>
            <person name="Nisole A."/>
            <person name="Brunet B."/>
            <person name="Brandao M."/>
            <person name="Lumley L."/>
            <person name="Duan J."/>
            <person name="Quan G."/>
            <person name="Lucarotti C.J."/>
            <person name="Roe A.D."/>
            <person name="Sperling F.A.H."/>
            <person name="Levesque R.C."/>
            <person name="Cusson M."/>
        </authorList>
    </citation>
    <scope>NUCLEOTIDE SEQUENCE [LARGE SCALE GENOMIC DNA]</scope>
    <source>
        <strain evidence="1">Glfc:IPQL:Cfum</strain>
    </source>
</reference>
<name>A0ACC0KX27_CHOFU</name>
<organism evidence="1 2">
    <name type="scientific">Choristoneura fumiferana</name>
    <name type="common">Spruce budworm moth</name>
    <name type="synonym">Archips fumiferana</name>
    <dbReference type="NCBI Taxonomy" id="7141"/>
    <lineage>
        <taxon>Eukaryota</taxon>
        <taxon>Metazoa</taxon>
        <taxon>Ecdysozoa</taxon>
        <taxon>Arthropoda</taxon>
        <taxon>Hexapoda</taxon>
        <taxon>Insecta</taxon>
        <taxon>Pterygota</taxon>
        <taxon>Neoptera</taxon>
        <taxon>Endopterygota</taxon>
        <taxon>Lepidoptera</taxon>
        <taxon>Glossata</taxon>
        <taxon>Ditrysia</taxon>
        <taxon>Tortricoidea</taxon>
        <taxon>Tortricidae</taxon>
        <taxon>Tortricinae</taxon>
        <taxon>Choristoneura</taxon>
    </lineage>
</organism>
<protein>
    <submittedName>
        <fullName evidence="1">Uncharacterized protein</fullName>
    </submittedName>
</protein>
<accession>A0ACC0KX27</accession>
<evidence type="ECO:0000313" key="1">
    <source>
        <dbReference type="EMBL" id="KAI8441094.1"/>
    </source>
</evidence>
<gene>
    <name evidence="1" type="ORF">MSG28_009358</name>
</gene>
<comment type="caution">
    <text evidence="1">The sequence shown here is derived from an EMBL/GenBank/DDBJ whole genome shotgun (WGS) entry which is preliminary data.</text>
</comment>
<evidence type="ECO:0000313" key="2">
    <source>
        <dbReference type="Proteomes" id="UP001064048"/>
    </source>
</evidence>
<dbReference type="EMBL" id="CM046115">
    <property type="protein sequence ID" value="KAI8441094.1"/>
    <property type="molecule type" value="Genomic_DNA"/>
</dbReference>
<keyword evidence="2" id="KW-1185">Reference proteome</keyword>